<comment type="subcellular location">
    <subcellularLocation>
        <location evidence="1">Membrane</location>
        <topology evidence="1">Multi-pass membrane protein</topology>
    </subcellularLocation>
</comment>
<evidence type="ECO:0000313" key="7">
    <source>
        <dbReference type="Proteomes" id="UP001396898"/>
    </source>
</evidence>
<gene>
    <name evidence="6" type="ORF">PG991_010876</name>
</gene>
<dbReference type="InterPro" id="IPR045863">
    <property type="entry name" value="CorA_TM1_TM2"/>
</dbReference>
<keyword evidence="7" id="KW-1185">Reference proteome</keyword>
<comment type="caution">
    <text evidence="6">The sequence shown here is derived from an EMBL/GenBank/DDBJ whole genome shotgun (WGS) entry which is preliminary data.</text>
</comment>
<feature type="transmembrane region" description="Helical" evidence="5">
    <location>
        <begin position="456"/>
        <end position="478"/>
    </location>
</feature>
<accession>A0ABR1RCU5</accession>
<evidence type="ECO:0000256" key="5">
    <source>
        <dbReference type="SAM" id="Phobius"/>
    </source>
</evidence>
<evidence type="ECO:0000256" key="1">
    <source>
        <dbReference type="ARBA" id="ARBA00004141"/>
    </source>
</evidence>
<feature type="transmembrane region" description="Helical" evidence="5">
    <location>
        <begin position="422"/>
        <end position="444"/>
    </location>
</feature>
<reference evidence="6 7" key="1">
    <citation type="submission" date="2023-01" db="EMBL/GenBank/DDBJ databases">
        <title>Analysis of 21 Apiospora genomes using comparative genomics revels a genus with tremendous synthesis potential of carbohydrate active enzymes and secondary metabolites.</title>
        <authorList>
            <person name="Sorensen T."/>
        </authorList>
    </citation>
    <scope>NUCLEOTIDE SEQUENCE [LARGE SCALE GENOMIC DNA]</scope>
    <source>
        <strain evidence="6 7">CBS 20057</strain>
    </source>
</reference>
<keyword evidence="2 5" id="KW-0812">Transmembrane</keyword>
<evidence type="ECO:0000256" key="4">
    <source>
        <dbReference type="ARBA" id="ARBA00023136"/>
    </source>
</evidence>
<evidence type="ECO:0008006" key="8">
    <source>
        <dbReference type="Google" id="ProtNLM"/>
    </source>
</evidence>
<dbReference type="Gene3D" id="1.20.58.340">
    <property type="entry name" value="Magnesium transport protein CorA, transmembrane region"/>
    <property type="match status" value="1"/>
</dbReference>
<protein>
    <recommendedName>
        <fullName evidence="8">Mg2+ transporter protein, CorA-like/Zinc transport protein ZntB</fullName>
    </recommendedName>
</protein>
<keyword evidence="3 5" id="KW-1133">Transmembrane helix</keyword>
<evidence type="ECO:0000256" key="3">
    <source>
        <dbReference type="ARBA" id="ARBA00022989"/>
    </source>
</evidence>
<evidence type="ECO:0000256" key="2">
    <source>
        <dbReference type="ARBA" id="ARBA00022692"/>
    </source>
</evidence>
<name>A0ABR1RCU5_9PEZI</name>
<dbReference type="Proteomes" id="UP001396898">
    <property type="component" value="Unassembled WGS sequence"/>
</dbReference>
<dbReference type="SUPFAM" id="SSF144083">
    <property type="entry name" value="Magnesium transport protein CorA, transmembrane region"/>
    <property type="match status" value="1"/>
</dbReference>
<sequence>MAAAAGDTIPAAGMGRITLRQRERGFRGQGIDRHFFNKKFDKMRVVDETTTYLEILNYTDGRSLVESQALRLGDDFDNFLTRKASDLFMGYSNLLNFQRMSISWMGSDWSLETSTVVGPFCWWAHHEDDAGKHLREAPARSNAHGHEVAADLIISLELVFRKSDVQWVGNPRGWQMTLSYSFNTGVTSGFLKGTANADLGEILANLKSCGSPAHHPLLLPVLMLCQELGPSNDEKQRKIRNGIRELDMVLTGNYRNVPAAAGHISHGDLTLDKISQKIADYQAKVNWKRPQAWRNVLGKIQDATEWVRENTDTEDPSSGMGMLHLSLMDRLRFYHIKLDGLENYAHVSLARLDNLRQVVRIVHLSTRVANDESLTDNPFFFVNSQTNGLISQVESRLNAEIAIQQHLLANASKRDSASMKTLTLLGAVFLPGTFLSSMFSMPFFEFHDMDGPVSRSLWIYIVLTFPLTGLVVLIWWWIDQRMARRFGTGFSGAAGLPTDETGQEDNDDKGAEEHLNRLEGQILERIRHRTGAQLTRTFTLTRSYHSRPSRPVIGVEAGDGSVSAGAAHTRSRRGRLMRGMARMVPGVHGVQPSQRPD</sequence>
<dbReference type="EMBL" id="JAQQWI010000016">
    <property type="protein sequence ID" value="KAK8008325.1"/>
    <property type="molecule type" value="Genomic_DNA"/>
</dbReference>
<evidence type="ECO:0000313" key="6">
    <source>
        <dbReference type="EMBL" id="KAK8008325.1"/>
    </source>
</evidence>
<keyword evidence="4 5" id="KW-0472">Membrane</keyword>
<proteinExistence type="predicted"/>
<organism evidence="6 7">
    <name type="scientific">Apiospora marii</name>
    <dbReference type="NCBI Taxonomy" id="335849"/>
    <lineage>
        <taxon>Eukaryota</taxon>
        <taxon>Fungi</taxon>
        <taxon>Dikarya</taxon>
        <taxon>Ascomycota</taxon>
        <taxon>Pezizomycotina</taxon>
        <taxon>Sordariomycetes</taxon>
        <taxon>Xylariomycetidae</taxon>
        <taxon>Amphisphaeriales</taxon>
        <taxon>Apiosporaceae</taxon>
        <taxon>Apiospora</taxon>
    </lineage>
</organism>